<feature type="compositionally biased region" description="Basic and acidic residues" evidence="19">
    <location>
        <begin position="1570"/>
        <end position="1584"/>
    </location>
</feature>
<evidence type="ECO:0000256" key="18">
    <source>
        <dbReference type="PROSITE-ProRule" id="PRU00035"/>
    </source>
</evidence>
<dbReference type="FunFam" id="3.30.40.10:FF:000113">
    <property type="entry name" value="Histone-lysine N-methyltransferase"/>
    <property type="match status" value="1"/>
</dbReference>
<dbReference type="GO" id="GO:0006355">
    <property type="term" value="P:regulation of DNA-templated transcription"/>
    <property type="evidence" value="ECO:0007669"/>
    <property type="project" value="TreeGrafter"/>
</dbReference>
<dbReference type="InterPro" id="IPR013083">
    <property type="entry name" value="Znf_RING/FYVE/PHD"/>
</dbReference>
<dbReference type="PROSITE" id="PS50868">
    <property type="entry name" value="POST_SET"/>
    <property type="match status" value="1"/>
</dbReference>
<dbReference type="SUPFAM" id="SSF47370">
    <property type="entry name" value="Bromodomain"/>
    <property type="match status" value="1"/>
</dbReference>
<dbReference type="OMA" id="VEAMQCQ"/>
<evidence type="ECO:0000256" key="2">
    <source>
        <dbReference type="ARBA" id="ARBA00004286"/>
    </source>
</evidence>
<feature type="region of interest" description="Disordered" evidence="19">
    <location>
        <begin position="596"/>
        <end position="620"/>
    </location>
</feature>
<dbReference type="InterPro" id="IPR043320">
    <property type="entry name" value="Bromo_ASH1L"/>
</dbReference>
<dbReference type="GO" id="GO:0042800">
    <property type="term" value="F:histone H3K4 methyltransferase activity"/>
    <property type="evidence" value="ECO:0007669"/>
    <property type="project" value="TreeGrafter"/>
</dbReference>
<evidence type="ECO:0000256" key="1">
    <source>
        <dbReference type="ARBA" id="ARBA00004123"/>
    </source>
</evidence>
<feature type="compositionally biased region" description="Basic residues" evidence="19">
    <location>
        <begin position="241"/>
        <end position="250"/>
    </location>
</feature>
<dbReference type="InterPro" id="IPR018359">
    <property type="entry name" value="Bromodomain_CS"/>
</dbReference>
<evidence type="ECO:0000256" key="10">
    <source>
        <dbReference type="ARBA" id="ARBA00022771"/>
    </source>
</evidence>
<keyword evidence="5" id="KW-0489">Methyltransferase</keyword>
<evidence type="ECO:0000256" key="16">
    <source>
        <dbReference type="ARBA" id="ARBA00023163"/>
    </source>
</evidence>
<dbReference type="PROSITE" id="PS51038">
    <property type="entry name" value="BAH"/>
    <property type="match status" value="1"/>
</dbReference>
<evidence type="ECO:0000256" key="3">
    <source>
        <dbReference type="ARBA" id="ARBA00022454"/>
    </source>
</evidence>
<dbReference type="GO" id="GO:0008270">
    <property type="term" value="F:zinc ion binding"/>
    <property type="evidence" value="ECO:0007669"/>
    <property type="project" value="UniProtKB-KW"/>
</dbReference>
<evidence type="ECO:0000259" key="24">
    <source>
        <dbReference type="PROSITE" id="PS51215"/>
    </source>
</evidence>
<feature type="domain" description="AWS" evidence="24">
    <location>
        <begin position="1116"/>
        <end position="1167"/>
    </location>
</feature>
<dbReference type="InterPro" id="IPR043319">
    <property type="entry name" value="PHD_ASH1L"/>
</dbReference>
<evidence type="ECO:0000256" key="13">
    <source>
        <dbReference type="ARBA" id="ARBA00023015"/>
    </source>
</evidence>
<feature type="compositionally biased region" description="Basic residues" evidence="19">
    <location>
        <begin position="815"/>
        <end position="824"/>
    </location>
</feature>
<feature type="compositionally biased region" description="Basic and acidic residues" evidence="19">
    <location>
        <begin position="603"/>
        <end position="617"/>
    </location>
</feature>
<dbReference type="InterPro" id="IPR019786">
    <property type="entry name" value="Zinc_finger_PHD-type_CS"/>
</dbReference>
<dbReference type="PROSITE" id="PS50280">
    <property type="entry name" value="SET"/>
    <property type="match status" value="1"/>
</dbReference>
<dbReference type="InterPro" id="IPR017956">
    <property type="entry name" value="AT_hook_DNA-bd_motif"/>
</dbReference>
<dbReference type="STRING" id="99883.ENSTNIP00000020694"/>
<keyword evidence="7" id="KW-0949">S-adenosyl-L-methionine</keyword>
<dbReference type="CDD" id="cd05525">
    <property type="entry name" value="Bromo_ASH1"/>
    <property type="match status" value="1"/>
</dbReference>
<dbReference type="PANTHER" id="PTHR46147">
    <property type="entry name" value="HISTONE-LYSINE N-METHYLTRANSFERASE ASH1"/>
    <property type="match status" value="1"/>
</dbReference>
<evidence type="ECO:0000259" key="20">
    <source>
        <dbReference type="PROSITE" id="PS50014"/>
    </source>
</evidence>
<dbReference type="Proteomes" id="UP000007303">
    <property type="component" value="Unassembled WGS sequence"/>
</dbReference>
<comment type="subcellular location">
    <subcellularLocation>
        <location evidence="2">Chromosome</location>
    </subcellularLocation>
    <subcellularLocation>
        <location evidence="1">Nucleus</location>
    </subcellularLocation>
</comment>
<feature type="region of interest" description="Disordered" evidence="19">
    <location>
        <begin position="31"/>
        <end position="92"/>
    </location>
</feature>
<evidence type="ECO:0000256" key="15">
    <source>
        <dbReference type="ARBA" id="ARBA00023159"/>
    </source>
</evidence>
<feature type="compositionally biased region" description="Polar residues" evidence="19">
    <location>
        <begin position="992"/>
        <end position="1002"/>
    </location>
</feature>
<dbReference type="Pfam" id="PF17907">
    <property type="entry name" value="AWS"/>
    <property type="match status" value="1"/>
</dbReference>
<feature type="region of interest" description="Disordered" evidence="19">
    <location>
        <begin position="785"/>
        <end position="840"/>
    </location>
</feature>
<evidence type="ECO:0000256" key="11">
    <source>
        <dbReference type="ARBA" id="ARBA00022833"/>
    </source>
</evidence>
<keyword evidence="11" id="KW-0862">Zinc</keyword>
<dbReference type="CDD" id="cd04717">
    <property type="entry name" value="BAH_polybromo"/>
    <property type="match status" value="1"/>
</dbReference>
<dbReference type="GeneTree" id="ENSGT00940000156698"/>
<feature type="compositionally biased region" description="Low complexity" evidence="19">
    <location>
        <begin position="207"/>
        <end position="231"/>
    </location>
</feature>
<feature type="region of interest" description="Disordered" evidence="19">
    <location>
        <begin position="873"/>
        <end position="912"/>
    </location>
</feature>
<dbReference type="Pfam" id="PF20826">
    <property type="entry name" value="PHD_5"/>
    <property type="match status" value="1"/>
</dbReference>
<dbReference type="Gene3D" id="3.30.40.10">
    <property type="entry name" value="Zinc/RING finger domain, C3HC4 (zinc finger)"/>
    <property type="match status" value="1"/>
</dbReference>
<keyword evidence="9" id="KW-0677">Repeat</keyword>
<dbReference type="InterPro" id="IPR011011">
    <property type="entry name" value="Znf_FYVE_PHD"/>
</dbReference>
<dbReference type="SUPFAM" id="SSF57903">
    <property type="entry name" value="FYVE/PHD zinc finger"/>
    <property type="match status" value="1"/>
</dbReference>
<dbReference type="SMART" id="SM00317">
    <property type="entry name" value="SET"/>
    <property type="match status" value="1"/>
</dbReference>
<evidence type="ECO:0000259" key="22">
    <source>
        <dbReference type="PROSITE" id="PS50868"/>
    </source>
</evidence>
<keyword evidence="6" id="KW-0808">Transferase</keyword>
<evidence type="ECO:0000256" key="17">
    <source>
        <dbReference type="ARBA" id="ARBA00023242"/>
    </source>
</evidence>
<evidence type="ECO:0000256" key="12">
    <source>
        <dbReference type="ARBA" id="ARBA00022853"/>
    </source>
</evidence>
<dbReference type="SMART" id="SM00570">
    <property type="entry name" value="AWS"/>
    <property type="match status" value="1"/>
</dbReference>
<keyword evidence="14 18" id="KW-0103">Bromodomain</keyword>
<feature type="domain" description="Post-SET" evidence="22">
    <location>
        <begin position="1294"/>
        <end position="1310"/>
    </location>
</feature>
<feature type="compositionally biased region" description="Acidic residues" evidence="19">
    <location>
        <begin position="660"/>
        <end position="674"/>
    </location>
</feature>
<accession>H3DJJ8</accession>
<dbReference type="InterPro" id="IPR036427">
    <property type="entry name" value="Bromodomain-like_sf"/>
</dbReference>
<feature type="domain" description="BAH" evidence="23">
    <location>
        <begin position="1665"/>
        <end position="1802"/>
    </location>
</feature>
<dbReference type="InterPro" id="IPR001965">
    <property type="entry name" value="Znf_PHD"/>
</dbReference>
<organism evidence="25 26">
    <name type="scientific">Tetraodon nigroviridis</name>
    <name type="common">Spotted green pufferfish</name>
    <name type="synonym">Chelonodon nigroviridis</name>
    <dbReference type="NCBI Taxonomy" id="99883"/>
    <lineage>
        <taxon>Eukaryota</taxon>
        <taxon>Metazoa</taxon>
        <taxon>Chordata</taxon>
        <taxon>Craniata</taxon>
        <taxon>Vertebrata</taxon>
        <taxon>Euteleostomi</taxon>
        <taxon>Actinopterygii</taxon>
        <taxon>Neopterygii</taxon>
        <taxon>Teleostei</taxon>
        <taxon>Neoteleostei</taxon>
        <taxon>Acanthomorphata</taxon>
        <taxon>Eupercaria</taxon>
        <taxon>Tetraodontiformes</taxon>
        <taxon>Tetradontoidea</taxon>
        <taxon>Tetraodontidae</taxon>
        <taxon>Tetraodon</taxon>
    </lineage>
</organism>
<feature type="region of interest" description="Disordered" evidence="19">
    <location>
        <begin position="501"/>
        <end position="524"/>
    </location>
</feature>
<dbReference type="GO" id="GO:0003677">
    <property type="term" value="F:DNA binding"/>
    <property type="evidence" value="ECO:0007669"/>
    <property type="project" value="InterPro"/>
</dbReference>
<dbReference type="SMART" id="SM00439">
    <property type="entry name" value="BAH"/>
    <property type="match status" value="1"/>
</dbReference>
<reference evidence="25" key="2">
    <citation type="submission" date="2025-08" db="UniProtKB">
        <authorList>
            <consortium name="Ensembl"/>
        </authorList>
    </citation>
    <scope>IDENTIFICATION</scope>
</reference>
<dbReference type="GO" id="GO:0003682">
    <property type="term" value="F:chromatin binding"/>
    <property type="evidence" value="ECO:0007669"/>
    <property type="project" value="InterPro"/>
</dbReference>
<feature type="region of interest" description="Disordered" evidence="19">
    <location>
        <begin position="172"/>
        <end position="372"/>
    </location>
</feature>
<evidence type="ECO:0000256" key="14">
    <source>
        <dbReference type="ARBA" id="ARBA00023117"/>
    </source>
</evidence>
<feature type="compositionally biased region" description="Basic and acidic residues" evidence="19">
    <location>
        <begin position="316"/>
        <end position="328"/>
    </location>
</feature>
<keyword evidence="12" id="KW-0156">Chromatin regulator</keyword>
<dbReference type="HOGENOM" id="CLU_000657_0_0_1"/>
<evidence type="ECO:0000259" key="21">
    <source>
        <dbReference type="PROSITE" id="PS50280"/>
    </source>
</evidence>
<evidence type="ECO:0000256" key="4">
    <source>
        <dbReference type="ARBA" id="ARBA00022553"/>
    </source>
</evidence>
<dbReference type="SMART" id="SM00249">
    <property type="entry name" value="PHD"/>
    <property type="match status" value="1"/>
</dbReference>
<dbReference type="InterPro" id="IPR003616">
    <property type="entry name" value="Post-SET_dom"/>
</dbReference>
<feature type="region of interest" description="Disordered" evidence="19">
    <location>
        <begin position="571"/>
        <end position="590"/>
    </location>
</feature>
<evidence type="ECO:0000313" key="26">
    <source>
        <dbReference type="Proteomes" id="UP000007303"/>
    </source>
</evidence>
<feature type="compositionally biased region" description="Polar residues" evidence="19">
    <location>
        <begin position="831"/>
        <end position="840"/>
    </location>
</feature>
<feature type="compositionally biased region" description="Basic and acidic residues" evidence="19">
    <location>
        <begin position="959"/>
        <end position="976"/>
    </location>
</feature>
<dbReference type="Gene3D" id="1.20.920.10">
    <property type="entry name" value="Bromodomain-like"/>
    <property type="match status" value="1"/>
</dbReference>
<dbReference type="PROSITE" id="PS51215">
    <property type="entry name" value="AWS"/>
    <property type="match status" value="1"/>
</dbReference>
<feature type="region of interest" description="Disordered" evidence="19">
    <location>
        <begin position="945"/>
        <end position="1029"/>
    </location>
</feature>
<dbReference type="Pfam" id="PF01426">
    <property type="entry name" value="BAH"/>
    <property type="match status" value="1"/>
</dbReference>
<dbReference type="PROSITE" id="PS50014">
    <property type="entry name" value="BROMODOMAIN_2"/>
    <property type="match status" value="1"/>
</dbReference>
<keyword evidence="4" id="KW-0597">Phosphoprotein</keyword>
<keyword evidence="10" id="KW-0863">Zinc-finger</keyword>
<feature type="region of interest" description="Disordered" evidence="19">
    <location>
        <begin position="1829"/>
        <end position="1911"/>
    </location>
</feature>
<dbReference type="SMART" id="SM00297">
    <property type="entry name" value="BROMO"/>
    <property type="match status" value="1"/>
</dbReference>
<proteinExistence type="predicted"/>
<protein>
    <submittedName>
        <fullName evidence="25">Ash1 (absent, small, or homeotic)-like (Drosophila)</fullName>
    </submittedName>
</protein>
<evidence type="ECO:0000256" key="6">
    <source>
        <dbReference type="ARBA" id="ARBA00022679"/>
    </source>
</evidence>
<dbReference type="Ensembl" id="ENSTNIT00000020927.1">
    <property type="protein sequence ID" value="ENSTNIP00000020694.1"/>
    <property type="gene ID" value="ENSTNIG00000017550.1"/>
</dbReference>
<dbReference type="InterPro" id="IPR001025">
    <property type="entry name" value="BAH_dom"/>
</dbReference>
<sequence>KRGRPKSKMPRLDAPARGCLSNKLVHSKVFALKSKEEQDPPVLHPEVDLNPPKPLPRKRGRPKRLPPTLPQEGQPPTLAPESGEMGDRLFHSKGNGQLIMKTIIGKINKMKSMKRKRILSQILLGPRTEDISKSSSSVAVSSGETATQSLSTLAASFGGKLGPQINVSKKGTIYMGKRRGRKPKAATATSAASADPFLSPNTSSPHLSSEIFPSPSLSQSSGGHSPISDSFVEPGSVHFPSHSHHGHHGHAALSFPPPTFSAPNPRLSPPRPLHPTSPAPLNELKEATPSPVSESHSEETVPSDSGIGTDNNSTSDRGEKAGGADPRRSHAAAPASSLMGHKEKHKHKCKRRSHGCPGYDKLKRQKRKRKKKYLQLRSRRHDPDFLAQLDEIVVRLSEIRISHRSHHYVHRDLLPTIFRVNFGSFYSHPAYSCDPLHYVRKPDMKKKRGRPPKLRESMSEVPFVPGLGFPLSSGGFYHPSYGVPYSSGPLGLGYYRGYPPTPSHHSHHSPTFPPPPPTSFMHHHHTSHLLLNPSKFHKKKHKLLRQEYLGSGRSPVLYPPMSSELSFNWHHKHKHRHKHREAAPTRTERKLQGMAESLQRCRFGRDPSADRYKRKENSASCIGPSRLALSTSKSHLPVESWFRMGSSKDGRADNPAGCSESEDEEPLTPTEDVEDRVHESSNHTNLFASALTRTSLKGSKSRKAEAVREGSTFSRMDRPMRKDRSTSVENRELGGTCWWLDRPFKRGVRRENAGFLRSDGGLEARENNVNEGQTKTQRRVHGSLLSKTGGRLGSSGIQTRGVTLSAPEGPELSLHHRQQQHHHQPSLFHTHGSSSSPYLTPSQDCCLDAAVPHHSYRAPASKHSLHHVNKILRAKKLQRQSRTGNNVVKKRGPGRPRKHPLPSPPPSPPAMAELNLTQQRDRGGDHLAGGRGWEGDSVVDTIESVVQGQRRKAPKRKHWDRDGNEEDRGGGSEESIRLMSSAENKPDGQCSPECQGTASTEQVPPGPITSQREKRPARPPKKKFQKAGLYSDVYKTEDPRSQFLQVKREHEYGLFPAPYTCCFLGKYLRQKRIDFQLPYDILWLWKHDQLYKRPDVPLYKKIRSNVYVDVKPLSGYETTTCNCRTPDDQTEKSCLDDCLNRMSFAECSPSTCPCADQCDNQRIQRHEWVQCLERFRTEGKGWGIRTKQPLRAGQFIIEYLGEVVSEQEFRSRMMEQYFSHSGNYCLNLDSGMVIDSYRMGNEARFINHSCEPNCEMQKWSVNGVYRIGLFALGEIPSGTELTYDYNFHSFNTEEQQACKCGSESCRGIIGGKSQRINGLPVKAGGARRLGRLKEKRKSKHQLKKRKRIYLQEEESSDSNKFYPHLMKPMSNRERNFVLKHRVFLLRNASNLSIYARWGGVIRDDGNIKSDVFLTQFSALQTSRSVRTRRLAAAEENTEVTRTARLAHIFKEIWDMITSYKDSAGQTLAAPLVNLPSRKRNSQYYEKVSDPLDLTTIEKQILTGHYKTVESFDTDMLKVFRNAEKYYGRKSSVGRDVCRLRKAYYSARHEAAVQIDEIVGETASEADSSESLERDHGHHGGGSHDKDDDVIRCICGMYRDEGLMIQCEKCMVWQHCDCMRLETEVEHYLCEQCDLRPVDREVPMIPQPSYAQAGSVYYICLLRDDLLLHQGDCVYLMRDSRRTPEGPPLRQSYRLLSHINRDKLDIFRIEKLWKNEKGERFAFGHHYFRPHETHHSPSRRFYKNELFRMPLYEIIPLEAVVGTCCVLDLYTYCKGRPKNVKEQDVYICDYRLDKSAHLFYKIHRNRYPVCTKQYAFNHFPKRLTPKRDFSPHYVPDNYKRNGGRSAWKSERPKGAAGCEDDGSSCGRGDEFPPEAEEQRGAEGDADVAAGEPERLPAKPRRADPDPVLGRREAQRERLNKILLDLLHRTPNKNAIDVTYLLEEGAGRRLRRRTLGFGDFVGRK</sequence>
<dbReference type="PANTHER" id="PTHR46147:SF1">
    <property type="entry name" value="HISTONE-LYSINE N-METHYLTRANSFERASE ASH1L"/>
    <property type="match status" value="1"/>
</dbReference>
<evidence type="ECO:0000259" key="23">
    <source>
        <dbReference type="PROSITE" id="PS51038"/>
    </source>
</evidence>
<keyword evidence="15" id="KW-0010">Activator</keyword>
<feature type="compositionally biased region" description="Basic residues" evidence="19">
    <location>
        <begin position="571"/>
        <end position="580"/>
    </location>
</feature>
<keyword evidence="13" id="KW-0805">Transcription regulation</keyword>
<dbReference type="FunFam" id="2.170.270.10:FF:000011">
    <property type="entry name" value="Histone-lysine N-methyltransferase"/>
    <property type="match status" value="1"/>
</dbReference>
<feature type="compositionally biased region" description="Basic and acidic residues" evidence="19">
    <location>
        <begin position="581"/>
        <end position="590"/>
    </location>
</feature>
<dbReference type="GO" id="GO:0032259">
    <property type="term" value="P:methylation"/>
    <property type="evidence" value="ECO:0007669"/>
    <property type="project" value="UniProtKB-KW"/>
</dbReference>
<evidence type="ECO:0000256" key="8">
    <source>
        <dbReference type="ARBA" id="ARBA00022723"/>
    </source>
</evidence>
<dbReference type="InterPro" id="IPR006560">
    <property type="entry name" value="AWS_dom"/>
</dbReference>
<evidence type="ECO:0000313" key="25">
    <source>
        <dbReference type="Ensembl" id="ENSTNIP00000020694.1"/>
    </source>
</evidence>
<reference evidence="25" key="3">
    <citation type="submission" date="2025-09" db="UniProtKB">
        <authorList>
            <consortium name="Ensembl"/>
        </authorList>
    </citation>
    <scope>IDENTIFICATION</scope>
</reference>
<dbReference type="SMART" id="SM00384">
    <property type="entry name" value="AT_hook"/>
    <property type="match status" value="5"/>
</dbReference>
<feature type="compositionally biased region" description="Polar residues" evidence="19">
    <location>
        <begin position="682"/>
        <end position="698"/>
    </location>
</feature>
<feature type="compositionally biased region" description="Basic residues" evidence="19">
    <location>
        <begin position="363"/>
        <end position="372"/>
    </location>
</feature>
<dbReference type="CDD" id="cd19174">
    <property type="entry name" value="SET_ASH1L"/>
    <property type="match status" value="1"/>
</dbReference>
<feature type="compositionally biased region" description="Basic and acidic residues" evidence="19">
    <location>
        <begin position="715"/>
        <end position="728"/>
    </location>
</feature>
<dbReference type="CDD" id="cd15548">
    <property type="entry name" value="PHD_ASH1L"/>
    <property type="match status" value="1"/>
</dbReference>
<feature type="compositionally biased region" description="Basic residues" evidence="19">
    <location>
        <begin position="55"/>
        <end position="64"/>
    </location>
</feature>
<reference evidence="26" key="1">
    <citation type="journal article" date="2004" name="Nature">
        <title>Genome duplication in the teleost fish Tetraodon nigroviridis reveals the early vertebrate proto-karyotype.</title>
        <authorList>
            <person name="Jaillon O."/>
            <person name="Aury J.-M."/>
            <person name="Brunet F."/>
            <person name="Petit J.-L."/>
            <person name="Stange-Thomann N."/>
            <person name="Mauceli E."/>
            <person name="Bouneau L."/>
            <person name="Fischer C."/>
            <person name="Ozouf-Costaz C."/>
            <person name="Bernot A."/>
            <person name="Nicaud S."/>
            <person name="Jaffe D."/>
            <person name="Fisher S."/>
            <person name="Lutfalla G."/>
            <person name="Dossat C."/>
            <person name="Segurens B."/>
            <person name="Dasilva C."/>
            <person name="Salanoubat M."/>
            <person name="Levy M."/>
            <person name="Boudet N."/>
            <person name="Castellano S."/>
            <person name="Anthouard V."/>
            <person name="Jubin C."/>
            <person name="Castelli V."/>
            <person name="Katinka M."/>
            <person name="Vacherie B."/>
            <person name="Biemont C."/>
            <person name="Skalli Z."/>
            <person name="Cattolico L."/>
            <person name="Poulain J."/>
            <person name="De Berardinis V."/>
            <person name="Cruaud C."/>
            <person name="Duprat S."/>
            <person name="Brottier P."/>
            <person name="Coutanceau J.-P."/>
            <person name="Gouzy J."/>
            <person name="Parra G."/>
            <person name="Lardier G."/>
            <person name="Chapple C."/>
            <person name="McKernan K.J."/>
            <person name="McEwan P."/>
            <person name="Bosak S."/>
            <person name="Kellis M."/>
            <person name="Volff J.-N."/>
            <person name="Guigo R."/>
            <person name="Zody M.C."/>
            <person name="Mesirov J."/>
            <person name="Lindblad-Toh K."/>
            <person name="Birren B."/>
            <person name="Nusbaum C."/>
            <person name="Kahn D."/>
            <person name="Robinson-Rechavi M."/>
            <person name="Laudet V."/>
            <person name="Schachter V."/>
            <person name="Quetier F."/>
            <person name="Saurin W."/>
            <person name="Scarpelli C."/>
            <person name="Wincker P."/>
            <person name="Lander E.S."/>
            <person name="Weissenbach J."/>
            <person name="Roest Crollius H."/>
        </authorList>
    </citation>
    <scope>NUCLEOTIDE SEQUENCE [LARGE SCALE GENOMIC DNA]</scope>
</reference>
<evidence type="ECO:0000256" key="19">
    <source>
        <dbReference type="SAM" id="MobiDB-lite"/>
    </source>
</evidence>
<feature type="compositionally biased region" description="Pro residues" evidence="19">
    <location>
        <begin position="255"/>
        <end position="278"/>
    </location>
</feature>
<dbReference type="Pfam" id="PF00856">
    <property type="entry name" value="SET"/>
    <property type="match status" value="1"/>
</dbReference>
<dbReference type="FunFam" id="2.30.30.490:FF:000056">
    <property type="entry name" value="Ash1 (absent, small, or homeotic)-like"/>
    <property type="match status" value="1"/>
</dbReference>
<feature type="domain" description="SET" evidence="21">
    <location>
        <begin position="1170"/>
        <end position="1286"/>
    </location>
</feature>
<dbReference type="Gene3D" id="2.170.270.10">
    <property type="entry name" value="SET domain"/>
    <property type="match status" value="1"/>
</dbReference>
<dbReference type="GO" id="GO:0005654">
    <property type="term" value="C:nucleoplasm"/>
    <property type="evidence" value="ECO:0007669"/>
    <property type="project" value="TreeGrafter"/>
</dbReference>
<dbReference type="InterPro" id="IPR001487">
    <property type="entry name" value="Bromodomain"/>
</dbReference>
<evidence type="ECO:0000256" key="7">
    <source>
        <dbReference type="ARBA" id="ARBA00022691"/>
    </source>
</evidence>
<keyword evidence="16" id="KW-0804">Transcription</keyword>
<feature type="region of interest" description="Disordered" evidence="19">
    <location>
        <begin position="1562"/>
        <end position="1584"/>
    </location>
</feature>
<dbReference type="Pfam" id="PF00439">
    <property type="entry name" value="Bromodomain"/>
    <property type="match status" value="1"/>
</dbReference>
<dbReference type="PROSITE" id="PS01359">
    <property type="entry name" value="ZF_PHD_1"/>
    <property type="match status" value="1"/>
</dbReference>
<keyword evidence="8" id="KW-0479">Metal-binding</keyword>
<feature type="compositionally biased region" description="Basic residues" evidence="19">
    <location>
        <begin position="888"/>
        <end position="900"/>
    </location>
</feature>
<feature type="compositionally biased region" description="Basic and acidic residues" evidence="19">
    <location>
        <begin position="1890"/>
        <end position="1911"/>
    </location>
</feature>
<dbReference type="Gene3D" id="2.30.30.490">
    <property type="match status" value="1"/>
</dbReference>
<dbReference type="InterPro" id="IPR046341">
    <property type="entry name" value="SET_dom_sf"/>
</dbReference>
<dbReference type="InterPro" id="IPR043151">
    <property type="entry name" value="BAH_sf"/>
</dbReference>
<evidence type="ECO:0000256" key="9">
    <source>
        <dbReference type="ARBA" id="ARBA00022737"/>
    </source>
</evidence>
<dbReference type="FunFam" id="1.20.920.10:FF:000025">
    <property type="entry name" value="Histone-lysine N-methyltransferase"/>
    <property type="match status" value="1"/>
</dbReference>
<feature type="compositionally biased region" description="Basic residues" evidence="19">
    <location>
        <begin position="342"/>
        <end position="354"/>
    </location>
</feature>
<dbReference type="SUPFAM" id="SSF82199">
    <property type="entry name" value="SET domain"/>
    <property type="match status" value="1"/>
</dbReference>
<feature type="domain" description="Bromo" evidence="20">
    <location>
        <begin position="1463"/>
        <end position="1533"/>
    </location>
</feature>
<evidence type="ECO:0000256" key="5">
    <source>
        <dbReference type="ARBA" id="ARBA00022603"/>
    </source>
</evidence>
<feature type="compositionally biased region" description="Basic residues" evidence="19">
    <location>
        <begin position="949"/>
        <end position="958"/>
    </location>
</feature>
<dbReference type="SMART" id="SM00508">
    <property type="entry name" value="PostSET"/>
    <property type="match status" value="1"/>
</dbReference>
<dbReference type="PROSITE" id="PS00633">
    <property type="entry name" value="BROMODOMAIN_1"/>
    <property type="match status" value="1"/>
</dbReference>
<feature type="compositionally biased region" description="Low complexity" evidence="19">
    <location>
        <begin position="185"/>
        <end position="194"/>
    </location>
</feature>
<feature type="compositionally biased region" description="Polar residues" evidence="19">
    <location>
        <begin position="290"/>
        <end position="315"/>
    </location>
</feature>
<keyword evidence="26" id="KW-1185">Reference proteome</keyword>
<dbReference type="GO" id="GO:0005694">
    <property type="term" value="C:chromosome"/>
    <property type="evidence" value="ECO:0007669"/>
    <property type="project" value="UniProtKB-SubCell"/>
</dbReference>
<feature type="region of interest" description="Disordered" evidence="19">
    <location>
        <begin position="644"/>
        <end position="728"/>
    </location>
</feature>
<name>H3DJJ8_TETNG</name>
<keyword evidence="3" id="KW-0158">Chromosome</keyword>
<dbReference type="InterPro" id="IPR001214">
    <property type="entry name" value="SET_dom"/>
</dbReference>
<keyword evidence="17" id="KW-0539">Nucleus</keyword>
<dbReference type="InParanoid" id="H3DJJ8"/>